<evidence type="ECO:0000259" key="1">
    <source>
        <dbReference type="Pfam" id="PF01973"/>
    </source>
</evidence>
<proteinExistence type="predicted"/>
<dbReference type="PATRIC" id="fig|229921.5.peg.2595"/>
<protein>
    <recommendedName>
        <fullName evidence="1">6-hydroxymethylpterin diphosphokinase MptE-like domain-containing protein</fullName>
    </recommendedName>
</protein>
<dbReference type="AlphaFoldDB" id="A0A0P6XB51"/>
<reference evidence="2 3" key="1">
    <citation type="submission" date="2015-07" db="EMBL/GenBank/DDBJ databases">
        <title>Genome sequence of Levilinea saccharolytica DSM 16555.</title>
        <authorList>
            <person name="Hemp J."/>
            <person name="Ward L.M."/>
            <person name="Pace L.A."/>
            <person name="Fischer W.W."/>
        </authorList>
    </citation>
    <scope>NUCLEOTIDE SEQUENCE [LARGE SCALE GENOMIC DNA]</scope>
    <source>
        <strain evidence="2 3">KIBI-1</strain>
    </source>
</reference>
<dbReference type="EMBL" id="LGCM01000060">
    <property type="protein sequence ID" value="KPL77489.1"/>
    <property type="molecule type" value="Genomic_DNA"/>
</dbReference>
<gene>
    <name evidence="2" type="ORF">ADN01_15815</name>
</gene>
<accession>A0A0P6XB51</accession>
<dbReference type="InterPro" id="IPR002826">
    <property type="entry name" value="MptE-like"/>
</dbReference>
<comment type="caution">
    <text evidence="2">The sequence shown here is derived from an EMBL/GenBank/DDBJ whole genome shotgun (WGS) entry which is preliminary data.</text>
</comment>
<keyword evidence="3" id="KW-1185">Reference proteome</keyword>
<evidence type="ECO:0000313" key="3">
    <source>
        <dbReference type="Proteomes" id="UP000050501"/>
    </source>
</evidence>
<dbReference type="Pfam" id="PF01973">
    <property type="entry name" value="MptE-like"/>
    <property type="match status" value="1"/>
</dbReference>
<dbReference type="Gene3D" id="3.90.1480.10">
    <property type="entry name" value="Alpha-2,3-sialyltransferase"/>
    <property type="match status" value="1"/>
</dbReference>
<dbReference type="STRING" id="229921.ADN01_15815"/>
<sequence>MRRMAALKDSRKGERCFIIGNGPSLRETDLSKLKGEFSIGMNRIYLMYPELGFSTSYYLSVNDLVVEQCATDIQALKLPRFVSWRARRWLRPEDDLYFLYTTYTGAGFQKNAARRLWEGATVTYVAMQLAFFLGFQQVVLIGVDHNFVTQGKPNTTVVSEGDDPNHFSPSYFGKGFRWQLPDLETSELAYGMAKQAYQAAGREIIDATVGGKLRVFPRVDYNSLFHG</sequence>
<evidence type="ECO:0000313" key="2">
    <source>
        <dbReference type="EMBL" id="KPL77489.1"/>
    </source>
</evidence>
<feature type="domain" description="6-hydroxymethylpterin diphosphokinase MptE-like" evidence="1">
    <location>
        <begin position="4"/>
        <end position="147"/>
    </location>
</feature>
<name>A0A0P6XB51_9CHLR</name>
<dbReference type="Proteomes" id="UP000050501">
    <property type="component" value="Unassembled WGS sequence"/>
</dbReference>
<organism evidence="2 3">
    <name type="scientific">Levilinea saccharolytica</name>
    <dbReference type="NCBI Taxonomy" id="229921"/>
    <lineage>
        <taxon>Bacteria</taxon>
        <taxon>Bacillati</taxon>
        <taxon>Chloroflexota</taxon>
        <taxon>Anaerolineae</taxon>
        <taxon>Anaerolineales</taxon>
        <taxon>Anaerolineaceae</taxon>
        <taxon>Levilinea</taxon>
    </lineage>
</organism>